<keyword evidence="6" id="KW-0680">Restriction system</keyword>
<feature type="domain" description="DNA methylase N-4/N-6" evidence="9">
    <location>
        <begin position="32"/>
        <end position="96"/>
    </location>
</feature>
<evidence type="ECO:0000256" key="7">
    <source>
        <dbReference type="ARBA" id="ARBA00023125"/>
    </source>
</evidence>
<keyword evidence="5" id="KW-0949">S-adenosyl-L-methionine</keyword>
<gene>
    <name evidence="10" type="ORF">METZ01_LOCUS87376</name>
</gene>
<dbReference type="GO" id="GO:0032259">
    <property type="term" value="P:methylation"/>
    <property type="evidence" value="ECO:0007669"/>
    <property type="project" value="UniProtKB-KW"/>
</dbReference>
<dbReference type="GO" id="GO:0008170">
    <property type="term" value="F:N-methyltransferase activity"/>
    <property type="evidence" value="ECO:0007669"/>
    <property type="project" value="InterPro"/>
</dbReference>
<dbReference type="PRINTS" id="PR00508">
    <property type="entry name" value="S21N4MTFRASE"/>
</dbReference>
<evidence type="ECO:0000256" key="6">
    <source>
        <dbReference type="ARBA" id="ARBA00022747"/>
    </source>
</evidence>
<keyword evidence="4" id="KW-0808">Transferase</keyword>
<evidence type="ECO:0000256" key="8">
    <source>
        <dbReference type="ARBA" id="ARBA00049120"/>
    </source>
</evidence>
<name>A0A381V2D3_9ZZZZ</name>
<dbReference type="InterPro" id="IPR017985">
    <property type="entry name" value="MeTrfase_CN4_CS"/>
</dbReference>
<keyword evidence="7" id="KW-0238">DNA-binding</keyword>
<feature type="domain" description="DNA methylase N-4/N-6" evidence="9">
    <location>
        <begin position="144"/>
        <end position="303"/>
    </location>
</feature>
<dbReference type="GO" id="GO:0009307">
    <property type="term" value="P:DNA restriction-modification system"/>
    <property type="evidence" value="ECO:0007669"/>
    <property type="project" value="UniProtKB-KW"/>
</dbReference>
<dbReference type="PROSITE" id="PS00093">
    <property type="entry name" value="N4_MTASE"/>
    <property type="match status" value="1"/>
</dbReference>
<dbReference type="InterPro" id="IPR002941">
    <property type="entry name" value="DNA_methylase_N4/N6"/>
</dbReference>
<organism evidence="10">
    <name type="scientific">marine metagenome</name>
    <dbReference type="NCBI Taxonomy" id="408172"/>
    <lineage>
        <taxon>unclassified sequences</taxon>
        <taxon>metagenomes</taxon>
        <taxon>ecological metagenomes</taxon>
    </lineage>
</organism>
<keyword evidence="3" id="KW-0489">Methyltransferase</keyword>
<proteinExistence type="inferred from homology"/>
<evidence type="ECO:0000256" key="5">
    <source>
        <dbReference type="ARBA" id="ARBA00022691"/>
    </source>
</evidence>
<dbReference type="EMBL" id="UINC01007668">
    <property type="protein sequence ID" value="SVA34522.1"/>
    <property type="molecule type" value="Genomic_DNA"/>
</dbReference>
<protein>
    <recommendedName>
        <fullName evidence="2">site-specific DNA-methyltransferase (cytosine-N(4)-specific)</fullName>
        <ecNumber evidence="2">2.1.1.113</ecNumber>
    </recommendedName>
</protein>
<dbReference type="AlphaFoldDB" id="A0A381V2D3"/>
<evidence type="ECO:0000256" key="4">
    <source>
        <dbReference type="ARBA" id="ARBA00022679"/>
    </source>
</evidence>
<dbReference type="SUPFAM" id="SSF53335">
    <property type="entry name" value="S-adenosyl-L-methionine-dependent methyltransferases"/>
    <property type="match status" value="2"/>
</dbReference>
<evidence type="ECO:0000259" key="9">
    <source>
        <dbReference type="Pfam" id="PF01555"/>
    </source>
</evidence>
<dbReference type="GO" id="GO:0015667">
    <property type="term" value="F:site-specific DNA-methyltransferase (cytosine-N4-specific) activity"/>
    <property type="evidence" value="ECO:0007669"/>
    <property type="project" value="UniProtKB-EC"/>
</dbReference>
<dbReference type="EC" id="2.1.1.113" evidence="2"/>
<dbReference type="GO" id="GO:0003677">
    <property type="term" value="F:DNA binding"/>
    <property type="evidence" value="ECO:0007669"/>
    <property type="project" value="UniProtKB-KW"/>
</dbReference>
<reference evidence="10" key="1">
    <citation type="submission" date="2018-05" db="EMBL/GenBank/DDBJ databases">
        <authorList>
            <person name="Lanie J.A."/>
            <person name="Ng W.-L."/>
            <person name="Kazmierczak K.M."/>
            <person name="Andrzejewski T.M."/>
            <person name="Davidsen T.M."/>
            <person name="Wayne K.J."/>
            <person name="Tettelin H."/>
            <person name="Glass J.I."/>
            <person name="Rusch D."/>
            <person name="Podicherti R."/>
            <person name="Tsui H.-C.T."/>
            <person name="Winkler M.E."/>
        </authorList>
    </citation>
    <scope>NUCLEOTIDE SEQUENCE</scope>
</reference>
<evidence type="ECO:0000256" key="1">
    <source>
        <dbReference type="ARBA" id="ARBA00010203"/>
    </source>
</evidence>
<comment type="catalytic activity">
    <reaction evidence="8">
        <text>a 2'-deoxycytidine in DNA + S-adenosyl-L-methionine = an N(4)-methyl-2'-deoxycytidine in DNA + S-adenosyl-L-homocysteine + H(+)</text>
        <dbReference type="Rhea" id="RHEA:16857"/>
        <dbReference type="Rhea" id="RHEA-COMP:11369"/>
        <dbReference type="Rhea" id="RHEA-COMP:13674"/>
        <dbReference type="ChEBI" id="CHEBI:15378"/>
        <dbReference type="ChEBI" id="CHEBI:57856"/>
        <dbReference type="ChEBI" id="CHEBI:59789"/>
        <dbReference type="ChEBI" id="CHEBI:85452"/>
        <dbReference type="ChEBI" id="CHEBI:137933"/>
        <dbReference type="EC" id="2.1.1.113"/>
    </reaction>
</comment>
<evidence type="ECO:0000256" key="3">
    <source>
        <dbReference type="ARBA" id="ARBA00022603"/>
    </source>
</evidence>
<dbReference type="InterPro" id="IPR029063">
    <property type="entry name" value="SAM-dependent_MTases_sf"/>
</dbReference>
<comment type="similarity">
    <text evidence="1">Belongs to the N(4)/N(6)-methyltransferase family. N(4) subfamily.</text>
</comment>
<sequence length="313" mass="34885">MAGGPGFNGLIPKEWTLLSGSVFNSKDVSSARNDFHKEHGATYPLALAERAIKMYAGEGDTVLDPFLGTGTTSIAACTLSRKSVGFELYDRFAKVSIKLLEQEVTNQNFQASTGLRSRPVEVDDHDIRQGDCMELVKTIQDESIQLTFTSPPYADFIHKSVKDREKRAKSTIPSAIVTENKSSVSSYGDSESDLGNLPYDKFLSAVEKLMEELFRVTLPGGYNVWVVKDYRDTKNLKPFIDVHTGIAEAGVKAGFLYHDLIIWDQNEQRSLVLNGYPSVFYVNQNHSYLVVLRKPTEKQAKQLLKMGDQNGTE</sequence>
<evidence type="ECO:0000256" key="2">
    <source>
        <dbReference type="ARBA" id="ARBA00012185"/>
    </source>
</evidence>
<dbReference type="InterPro" id="IPR001091">
    <property type="entry name" value="RM_Methyltransferase"/>
</dbReference>
<dbReference type="Pfam" id="PF01555">
    <property type="entry name" value="N6_N4_Mtase"/>
    <property type="match status" value="2"/>
</dbReference>
<accession>A0A381V2D3</accession>
<dbReference type="Gene3D" id="3.40.50.150">
    <property type="entry name" value="Vaccinia Virus protein VP39"/>
    <property type="match status" value="2"/>
</dbReference>
<evidence type="ECO:0000313" key="10">
    <source>
        <dbReference type="EMBL" id="SVA34522.1"/>
    </source>
</evidence>